<name>A0ABS2F4H2_9BACE</name>
<evidence type="ECO:0000256" key="5">
    <source>
        <dbReference type="ARBA" id="ARBA00023295"/>
    </source>
</evidence>
<dbReference type="EMBL" id="JACJKJ010000001">
    <property type="protein sequence ID" value="MBM6805051.1"/>
    <property type="molecule type" value="Genomic_DNA"/>
</dbReference>
<feature type="signal peptide" evidence="6">
    <location>
        <begin position="1"/>
        <end position="18"/>
    </location>
</feature>
<evidence type="ECO:0000259" key="8">
    <source>
        <dbReference type="Pfam" id="PF02838"/>
    </source>
</evidence>
<evidence type="ECO:0000313" key="11">
    <source>
        <dbReference type="Proteomes" id="UP000782117"/>
    </source>
</evidence>
<comment type="caution">
    <text evidence="10">The sequence shown here is derived from an EMBL/GenBank/DDBJ whole genome shotgun (WGS) entry which is preliminary data.</text>
</comment>
<feature type="domain" description="Beta-hexosaminidase bacterial type N-terminal" evidence="8">
    <location>
        <begin position="22"/>
        <end position="137"/>
    </location>
</feature>
<dbReference type="InterPro" id="IPR015882">
    <property type="entry name" value="HEX_bac_N"/>
</dbReference>
<dbReference type="InterPro" id="IPR059177">
    <property type="entry name" value="GH29D-like_dom"/>
</dbReference>
<dbReference type="InterPro" id="IPR015883">
    <property type="entry name" value="Glyco_hydro_20_cat"/>
</dbReference>
<dbReference type="Gene3D" id="3.30.379.10">
    <property type="entry name" value="Chitobiase/beta-hexosaminidase domain 2-like"/>
    <property type="match status" value="1"/>
</dbReference>
<evidence type="ECO:0000256" key="6">
    <source>
        <dbReference type="SAM" id="SignalP"/>
    </source>
</evidence>
<feature type="domain" description="Glycoside hydrolase family 20 catalytic" evidence="7">
    <location>
        <begin position="155"/>
        <end position="502"/>
    </location>
</feature>
<dbReference type="RefSeq" id="WP_204498707.1">
    <property type="nucleotide sequence ID" value="NZ_JACJKJ010000001.1"/>
</dbReference>
<dbReference type="PRINTS" id="PR00738">
    <property type="entry name" value="GLHYDRLASE20"/>
</dbReference>
<gene>
    <name evidence="10" type="ORF">H6A24_00780</name>
</gene>
<accession>A0ABS2F4H2</accession>
<keyword evidence="6" id="KW-0732">Signal</keyword>
<dbReference type="CDD" id="cd06563">
    <property type="entry name" value="GH20_chitobiase-like"/>
    <property type="match status" value="1"/>
</dbReference>
<dbReference type="InterPro" id="IPR025705">
    <property type="entry name" value="Beta_hexosaminidase_sua/sub"/>
</dbReference>
<dbReference type="SUPFAM" id="SSF55545">
    <property type="entry name" value="beta-N-acetylhexosaminidase-like domain"/>
    <property type="match status" value="1"/>
</dbReference>
<evidence type="ECO:0000256" key="1">
    <source>
        <dbReference type="ARBA" id="ARBA00001231"/>
    </source>
</evidence>
<proteinExistence type="inferred from homology"/>
<evidence type="ECO:0000256" key="2">
    <source>
        <dbReference type="ARBA" id="ARBA00006285"/>
    </source>
</evidence>
<dbReference type="EC" id="3.2.1.52" evidence="3"/>
<protein>
    <recommendedName>
        <fullName evidence="3">beta-N-acetylhexosaminidase</fullName>
        <ecNumber evidence="3">3.2.1.52</ecNumber>
    </recommendedName>
</protein>
<evidence type="ECO:0000259" key="7">
    <source>
        <dbReference type="Pfam" id="PF00728"/>
    </source>
</evidence>
<dbReference type="Pfam" id="PF00728">
    <property type="entry name" value="Glyco_hydro_20"/>
    <property type="match status" value="1"/>
</dbReference>
<dbReference type="SUPFAM" id="SSF51445">
    <property type="entry name" value="(Trans)glycosidases"/>
    <property type="match status" value="1"/>
</dbReference>
<dbReference type="Proteomes" id="UP000782117">
    <property type="component" value="Unassembled WGS sequence"/>
</dbReference>
<feature type="domain" description="GH29D-like beta-sandwich" evidence="9">
    <location>
        <begin position="544"/>
        <end position="596"/>
    </location>
</feature>
<sequence length="731" mass="82817">MKHLFFILLLSCCIGCWAAQEITIIPKPLRLTVEQGKFLLRPQTVISYEKELYPQAAYLQEVIAGSTGWDLKLQEGTAEGSAIHLETADKIRCAEGYELTVQPSGVRITGADAGGVFYGIQTLLQLFPSEIYSPLRQKNIVWEAPSVSVYDAPSHPWRGMMLDVARYFFDKDFVKKYIDMMAMYKMNKFQFHLIDDSGWRLEIKKYPKLTEVGAWAGKDQNRLGGYYTQEDIKEIIEYAKVRNVEVIPEIEFPAHMLSAVAAYPWLSCKGEPREVPTQHFISRDLICVGKESSFRFLQDVLDEMVALFPSHYINIGGDEAVYDNWEKCPKCQAVMKENGLKEASQLQGYLTNRVLQMMKAKERTVIGWEEIIKRGDLDGQVVALIWHNEKDTVMAVEKNHLAILTPATHAYLDFPEGKTPGEVKAATWMPPISIEKSYSLAAKDYSEGSHVLGVQGCMWSDQFIHGTILQEIVPINENRSENYVEYFTFPRMLALSEVGWTKEANRDYGDFAHRLTYHYARLDRKGCNYRVPEPFIASMKETPEGVTFTLSESVKGASIRYTTDGSYPTIHSPLYTSPVTVDTKNNFHAITVVSNRHYSLPIHFAYNYEDYKQYGEFAAEWKPALVSAEKPAPWKVDVTGKISGNGTYEVTFVQTEGNHGLEVSGINVFKRDERLVHIAQTQTVKKSQVAAFRFKIDSFEAGTPFYLDVQMAGVGGINTNGAVFIRKISEE</sequence>
<evidence type="ECO:0000256" key="3">
    <source>
        <dbReference type="ARBA" id="ARBA00012663"/>
    </source>
</evidence>
<evidence type="ECO:0000256" key="4">
    <source>
        <dbReference type="ARBA" id="ARBA00022801"/>
    </source>
</evidence>
<dbReference type="PANTHER" id="PTHR22600">
    <property type="entry name" value="BETA-HEXOSAMINIDASE"/>
    <property type="match status" value="1"/>
</dbReference>
<dbReference type="Pfam" id="PF02838">
    <property type="entry name" value="Glyco_hydro_20b"/>
    <property type="match status" value="1"/>
</dbReference>
<dbReference type="InterPro" id="IPR029018">
    <property type="entry name" value="Hex-like_dom2"/>
</dbReference>
<evidence type="ECO:0000313" key="10">
    <source>
        <dbReference type="EMBL" id="MBM6805051.1"/>
    </source>
</evidence>
<evidence type="ECO:0000259" key="9">
    <source>
        <dbReference type="Pfam" id="PF13290"/>
    </source>
</evidence>
<dbReference type="Gene3D" id="3.20.20.80">
    <property type="entry name" value="Glycosidases"/>
    <property type="match status" value="1"/>
</dbReference>
<dbReference type="InterPro" id="IPR017853">
    <property type="entry name" value="GH"/>
</dbReference>
<comment type="catalytic activity">
    <reaction evidence="1">
        <text>Hydrolysis of terminal non-reducing N-acetyl-D-hexosamine residues in N-acetyl-beta-D-hexosaminides.</text>
        <dbReference type="EC" id="3.2.1.52"/>
    </reaction>
</comment>
<dbReference type="Pfam" id="PF13290">
    <property type="entry name" value="CHB_HEX_C_1"/>
    <property type="match status" value="1"/>
</dbReference>
<keyword evidence="4" id="KW-0378">Hydrolase</keyword>
<feature type="chain" id="PRO_5046463737" description="beta-N-acetylhexosaminidase" evidence="6">
    <location>
        <begin position="19"/>
        <end position="731"/>
    </location>
</feature>
<comment type="similarity">
    <text evidence="2">Belongs to the glycosyl hydrolase 20 family.</text>
</comment>
<dbReference type="PANTHER" id="PTHR22600:SF57">
    <property type="entry name" value="BETA-N-ACETYLHEXOSAMINIDASE"/>
    <property type="match status" value="1"/>
</dbReference>
<reference evidence="10 11" key="1">
    <citation type="journal article" date="2021" name="Sci. Rep.">
        <title>The distribution of antibiotic resistance genes in chicken gut microbiota commensals.</title>
        <authorList>
            <person name="Juricova H."/>
            <person name="Matiasovicova J."/>
            <person name="Kubasova T."/>
            <person name="Cejkova D."/>
            <person name="Rychlik I."/>
        </authorList>
    </citation>
    <scope>NUCLEOTIDE SEQUENCE [LARGE SCALE GENOMIC DNA]</scope>
    <source>
        <strain evidence="10 11">An768</strain>
    </source>
</reference>
<keyword evidence="11" id="KW-1185">Reference proteome</keyword>
<organism evidence="10 11">
    <name type="scientific">Bacteroides caecicola</name>
    <dbReference type="NCBI Taxonomy" id="1462569"/>
    <lineage>
        <taxon>Bacteria</taxon>
        <taxon>Pseudomonadati</taxon>
        <taxon>Bacteroidota</taxon>
        <taxon>Bacteroidia</taxon>
        <taxon>Bacteroidales</taxon>
        <taxon>Bacteroidaceae</taxon>
        <taxon>Bacteroides</taxon>
    </lineage>
</organism>
<keyword evidence="5" id="KW-0326">Glycosidase</keyword>